<evidence type="ECO:0000256" key="3">
    <source>
        <dbReference type="ARBA" id="ARBA00022737"/>
    </source>
</evidence>
<sequence>MSSSTIAATSSTWSNLTSFVAAHRAAILLGSAAVVGSAAGAYYIYNSSAPGSKPKPSSKKSKKSKKTKKSVEIQSQDLTSNTFAGFDLISIDNSPKFPDIPEDYRISDIPEEDRKAISQQLKVVGNHFYSEKDYNKALQFYNKAIATYNDAIFHANRAACYWAMEDYESVIDESTKALELNPSYTKSYMRRAHAYENLKKNEDAILDYSSALVLSNFSDQTTNSSVNRMLTETAEQSAKSYLEEHPKHFPSPSFCTAFYRTLTNVLIIPEALENAEPESADYDVRLALEAVRKGSLESYEQAYELLNKALEKESDGDNSYIAFAHRSVLNHLRSDLEAAKEDATKSIALKGNVLAYLIRSSVALESSELSDIKVQLSQAEVCDPRSPYVKFHNAQLYFLMGQYKEALIAYEEAITIDPEFLLARIQKLVTNYHLGAIEKAHEGFKELQELFPHSFEVFNYEGEIYLDSKKVSEANELFDKAVSVVMEQNKNGSVNVTPLVNKALAFFNEARADEAIDILRKAIALDPLSDLAYTTLIQIYLQMQRSEEAFKYFPKSFASIRTLPELIQQYTLYFATKTQIRMAKERPFLQKKLEEFQAKNMAMAYAQSMSASA</sequence>
<dbReference type="OrthoDB" id="2942533at2759"/>
<keyword evidence="13" id="KW-1185">Reference proteome</keyword>
<keyword evidence="8" id="KW-0472">Membrane</keyword>
<evidence type="ECO:0000313" key="12">
    <source>
        <dbReference type="EMBL" id="VVT54373.1"/>
    </source>
</evidence>
<dbReference type="GO" id="GO:0030943">
    <property type="term" value="F:mitochondrion targeting sequence binding"/>
    <property type="evidence" value="ECO:0007669"/>
    <property type="project" value="TreeGrafter"/>
</dbReference>
<accession>A0A5E8BSH4</accession>
<evidence type="ECO:0008006" key="14">
    <source>
        <dbReference type="Google" id="ProtNLM"/>
    </source>
</evidence>
<name>A0A5E8BSH4_9ASCO</name>
<dbReference type="GO" id="GO:0008320">
    <property type="term" value="F:protein transmembrane transporter activity"/>
    <property type="evidence" value="ECO:0007669"/>
    <property type="project" value="TreeGrafter"/>
</dbReference>
<dbReference type="PANTHER" id="PTHR46208">
    <property type="entry name" value="MITOCHONDRIAL IMPORT RECEPTOR SUBUNIT TOM70"/>
    <property type="match status" value="1"/>
</dbReference>
<dbReference type="SMART" id="SM00028">
    <property type="entry name" value="TPR"/>
    <property type="match status" value="7"/>
</dbReference>
<dbReference type="EMBL" id="CABVLU010000003">
    <property type="protein sequence ID" value="VVT54373.1"/>
    <property type="molecule type" value="Genomic_DNA"/>
</dbReference>
<evidence type="ECO:0000256" key="7">
    <source>
        <dbReference type="ARBA" id="ARBA00023128"/>
    </source>
</evidence>
<keyword evidence="2" id="KW-0812">Transmembrane</keyword>
<organism evidence="12 13">
    <name type="scientific">Magnusiomyces paraingens</name>
    <dbReference type="NCBI Taxonomy" id="2606893"/>
    <lineage>
        <taxon>Eukaryota</taxon>
        <taxon>Fungi</taxon>
        <taxon>Dikarya</taxon>
        <taxon>Ascomycota</taxon>
        <taxon>Saccharomycotina</taxon>
        <taxon>Dipodascomycetes</taxon>
        <taxon>Dipodascales</taxon>
        <taxon>Dipodascaceae</taxon>
        <taxon>Magnusiomyces</taxon>
    </lineage>
</organism>
<evidence type="ECO:0000256" key="9">
    <source>
        <dbReference type="ARBA" id="ARBA00038030"/>
    </source>
</evidence>
<evidence type="ECO:0000313" key="13">
    <source>
        <dbReference type="Proteomes" id="UP000398389"/>
    </source>
</evidence>
<dbReference type="Pfam" id="PF13181">
    <property type="entry name" value="TPR_8"/>
    <property type="match status" value="2"/>
</dbReference>
<evidence type="ECO:0000256" key="2">
    <source>
        <dbReference type="ARBA" id="ARBA00022692"/>
    </source>
</evidence>
<evidence type="ECO:0000256" key="1">
    <source>
        <dbReference type="ARBA" id="ARBA00004572"/>
    </source>
</evidence>
<evidence type="ECO:0000256" key="10">
    <source>
        <dbReference type="PROSITE-ProRule" id="PRU00339"/>
    </source>
</evidence>
<evidence type="ECO:0000256" key="6">
    <source>
        <dbReference type="ARBA" id="ARBA00022989"/>
    </source>
</evidence>
<feature type="repeat" description="TPR" evidence="10">
    <location>
        <begin position="496"/>
        <end position="529"/>
    </location>
</feature>
<keyword evidence="4" id="KW-1000">Mitochondrion outer membrane</keyword>
<dbReference type="Proteomes" id="UP000398389">
    <property type="component" value="Unassembled WGS sequence"/>
</dbReference>
<feature type="compositionally biased region" description="Basic residues" evidence="11">
    <location>
        <begin position="56"/>
        <end position="68"/>
    </location>
</feature>
<dbReference type="SUPFAM" id="SSF48452">
    <property type="entry name" value="TPR-like"/>
    <property type="match status" value="3"/>
</dbReference>
<comment type="similarity">
    <text evidence="9">Belongs to the Tom70 family.</text>
</comment>
<keyword evidence="7" id="KW-0496">Mitochondrion</keyword>
<dbReference type="Pfam" id="PF00515">
    <property type="entry name" value="TPR_1"/>
    <property type="match status" value="1"/>
</dbReference>
<evidence type="ECO:0000256" key="4">
    <source>
        <dbReference type="ARBA" id="ARBA00022787"/>
    </source>
</evidence>
<dbReference type="PROSITE" id="PS50005">
    <property type="entry name" value="TPR"/>
    <property type="match status" value="3"/>
</dbReference>
<dbReference type="GO" id="GO:0045039">
    <property type="term" value="P:protein insertion into mitochondrial inner membrane"/>
    <property type="evidence" value="ECO:0007669"/>
    <property type="project" value="TreeGrafter"/>
</dbReference>
<proteinExistence type="inferred from homology"/>
<dbReference type="Gene3D" id="1.25.40.10">
    <property type="entry name" value="Tetratricopeptide repeat domain"/>
    <property type="match status" value="2"/>
</dbReference>
<keyword evidence="6" id="KW-1133">Transmembrane helix</keyword>
<evidence type="ECO:0000256" key="8">
    <source>
        <dbReference type="ARBA" id="ARBA00023136"/>
    </source>
</evidence>
<dbReference type="InterPro" id="IPR011990">
    <property type="entry name" value="TPR-like_helical_dom_sf"/>
</dbReference>
<dbReference type="InterPro" id="IPR019734">
    <property type="entry name" value="TPR_rpt"/>
</dbReference>
<dbReference type="GO" id="GO:0030150">
    <property type="term" value="P:protein import into mitochondrial matrix"/>
    <property type="evidence" value="ECO:0007669"/>
    <property type="project" value="TreeGrafter"/>
</dbReference>
<gene>
    <name evidence="12" type="ORF">SAPINGB_P004043</name>
</gene>
<evidence type="ECO:0000256" key="11">
    <source>
        <dbReference type="SAM" id="MobiDB-lite"/>
    </source>
</evidence>
<feature type="repeat" description="TPR" evidence="10">
    <location>
        <begin position="387"/>
        <end position="420"/>
    </location>
</feature>
<feature type="repeat" description="TPR" evidence="10">
    <location>
        <begin position="118"/>
        <end position="151"/>
    </location>
</feature>
<dbReference type="RefSeq" id="XP_031854649.1">
    <property type="nucleotide sequence ID" value="XM_031998758.1"/>
</dbReference>
<dbReference type="AlphaFoldDB" id="A0A5E8BSH4"/>
<dbReference type="PANTHER" id="PTHR46208:SF1">
    <property type="entry name" value="MITOCHONDRIAL IMPORT RECEPTOR SUBUNIT TOM70"/>
    <property type="match status" value="1"/>
</dbReference>
<dbReference type="GeneID" id="43582858"/>
<keyword evidence="5 10" id="KW-0802">TPR repeat</keyword>
<reference evidence="12 13" key="1">
    <citation type="submission" date="2019-09" db="EMBL/GenBank/DDBJ databases">
        <authorList>
            <person name="Brejova B."/>
        </authorList>
    </citation>
    <scope>NUCLEOTIDE SEQUENCE [LARGE SCALE GENOMIC DNA]</scope>
</reference>
<comment type="subcellular location">
    <subcellularLocation>
        <location evidence="1">Mitochondrion outer membrane</location>
        <topology evidence="1">Single-pass membrane protein</topology>
    </subcellularLocation>
</comment>
<evidence type="ECO:0000256" key="5">
    <source>
        <dbReference type="ARBA" id="ARBA00022803"/>
    </source>
</evidence>
<dbReference type="GO" id="GO:0005741">
    <property type="term" value="C:mitochondrial outer membrane"/>
    <property type="evidence" value="ECO:0007669"/>
    <property type="project" value="UniProtKB-SubCell"/>
</dbReference>
<keyword evidence="3" id="KW-0677">Repeat</keyword>
<protein>
    <recommendedName>
        <fullName evidence="14">Mitochondrial import receptor subunit TOM70</fullName>
    </recommendedName>
</protein>
<feature type="region of interest" description="Disordered" evidence="11">
    <location>
        <begin position="49"/>
        <end position="71"/>
    </location>
</feature>